<keyword evidence="3" id="KW-1185">Reference proteome</keyword>
<sequence length="254" mass="26182">MSSGVRPERPLRLAPAPGPVDLAGPDRATLLTTVDAAVGVLATHLARWSALPPRWRGVPAGPDTDPATVRRAGAEARELPHPAALAAQAEALREAATLVRRQHVDTAEDLGPLWDTWAGPSADAVQKRVSALARSAHGLVGELGDTADVFEVAAAHTAAAVRDLAGGAAAVRPADPVGGLLPAQVDALLARVRTDPTVEAPLRAWAADLEERTRLFLAAASRSRAVGLEAGARIRERLAAGGGDPLSRSLPPSP</sequence>
<dbReference type="RefSeq" id="WP_133829583.1">
    <property type="nucleotide sequence ID" value="NZ_BAABHR010000056.1"/>
</dbReference>
<proteinExistence type="predicted"/>
<evidence type="ECO:0000313" key="2">
    <source>
        <dbReference type="EMBL" id="TDQ47826.1"/>
    </source>
</evidence>
<protein>
    <submittedName>
        <fullName evidence="2">Uncharacterized protein</fullName>
    </submittedName>
</protein>
<name>A0A4R6UNL6_9PSEU</name>
<evidence type="ECO:0000313" key="3">
    <source>
        <dbReference type="Proteomes" id="UP000295705"/>
    </source>
</evidence>
<dbReference type="EMBL" id="SNYO01000012">
    <property type="protein sequence ID" value="TDQ47826.1"/>
    <property type="molecule type" value="Genomic_DNA"/>
</dbReference>
<dbReference type="OrthoDB" id="9851739at2"/>
<organism evidence="2 3">
    <name type="scientific">Actinomycetospora succinea</name>
    <dbReference type="NCBI Taxonomy" id="663603"/>
    <lineage>
        <taxon>Bacteria</taxon>
        <taxon>Bacillati</taxon>
        <taxon>Actinomycetota</taxon>
        <taxon>Actinomycetes</taxon>
        <taxon>Pseudonocardiales</taxon>
        <taxon>Pseudonocardiaceae</taxon>
        <taxon>Actinomycetospora</taxon>
    </lineage>
</organism>
<dbReference type="Proteomes" id="UP000295705">
    <property type="component" value="Unassembled WGS sequence"/>
</dbReference>
<comment type="caution">
    <text evidence="2">The sequence shown here is derived from an EMBL/GenBank/DDBJ whole genome shotgun (WGS) entry which is preliminary data.</text>
</comment>
<dbReference type="AlphaFoldDB" id="A0A4R6UNL6"/>
<feature type="region of interest" description="Disordered" evidence="1">
    <location>
        <begin position="1"/>
        <end position="22"/>
    </location>
</feature>
<dbReference type="SUPFAM" id="SSF140453">
    <property type="entry name" value="EsxAB dimer-like"/>
    <property type="match status" value="1"/>
</dbReference>
<feature type="compositionally biased region" description="Basic and acidic residues" evidence="1">
    <location>
        <begin position="1"/>
        <end position="11"/>
    </location>
</feature>
<dbReference type="InterPro" id="IPR036689">
    <property type="entry name" value="ESAT-6-like_sf"/>
</dbReference>
<accession>A0A4R6UNL6</accession>
<gene>
    <name evidence="2" type="ORF">EV188_11296</name>
</gene>
<evidence type="ECO:0000256" key="1">
    <source>
        <dbReference type="SAM" id="MobiDB-lite"/>
    </source>
</evidence>
<reference evidence="2 3" key="1">
    <citation type="submission" date="2019-03" db="EMBL/GenBank/DDBJ databases">
        <title>Genomic Encyclopedia of Type Strains, Phase IV (KMG-IV): sequencing the most valuable type-strain genomes for metagenomic binning, comparative biology and taxonomic classification.</title>
        <authorList>
            <person name="Goeker M."/>
        </authorList>
    </citation>
    <scope>NUCLEOTIDE SEQUENCE [LARGE SCALE GENOMIC DNA]</scope>
    <source>
        <strain evidence="2 3">DSM 45775</strain>
    </source>
</reference>